<evidence type="ECO:0000256" key="18">
    <source>
        <dbReference type="ARBA" id="ARBA00023233"/>
    </source>
</evidence>
<dbReference type="InterPro" id="IPR050637">
    <property type="entry name" value="NLRP_innate_immun_reg"/>
</dbReference>
<dbReference type="GO" id="GO:0012505">
    <property type="term" value="C:endomembrane system"/>
    <property type="evidence" value="ECO:0007669"/>
    <property type="project" value="UniProtKB-SubCell"/>
</dbReference>
<evidence type="ECO:0000256" key="14">
    <source>
        <dbReference type="ARBA" id="ARBA00023015"/>
    </source>
</evidence>
<dbReference type="OrthoDB" id="120976at2759"/>
<dbReference type="PANTHER" id="PTHR45690:SF19">
    <property type="entry name" value="NACHT, LRR AND PYD DOMAINS-CONTAINING PROTEIN 3"/>
    <property type="match status" value="1"/>
</dbReference>
<dbReference type="InterPro" id="IPR041075">
    <property type="entry name" value="NOD1/2_WH"/>
</dbReference>
<reference evidence="21" key="1">
    <citation type="submission" date="2020-11" db="EMBL/GenBank/DDBJ databases">
        <title>Gallus gallus (Chicken) genome, bGalGal1, GRCg7b, maternal haplotype autosomes + Z &amp; W.</title>
        <authorList>
            <person name="Warren W."/>
            <person name="Formenti G."/>
            <person name="Fedrigo O."/>
            <person name="Haase B."/>
            <person name="Mountcastle J."/>
            <person name="Balacco J."/>
            <person name="Tracey A."/>
            <person name="Schneider V."/>
            <person name="Okimoto R."/>
            <person name="Cheng H."/>
            <person name="Hawken R."/>
            <person name="Howe K."/>
            <person name="Jarvis E.D."/>
        </authorList>
    </citation>
    <scope>NUCLEOTIDE SEQUENCE [LARGE SCALE GENOMIC DNA]</scope>
    <source>
        <strain evidence="21">Broiler</strain>
    </source>
</reference>
<accession>A0A8V0ZLK2</accession>
<proteinExistence type="predicted"/>
<name>A0A8V0ZLK2_CHICK</name>
<reference evidence="21" key="2">
    <citation type="submission" date="2025-08" db="UniProtKB">
        <authorList>
            <consortium name="Ensembl"/>
        </authorList>
    </citation>
    <scope>IDENTIFICATION</scope>
    <source>
        <strain evidence="21">broiler</strain>
    </source>
</reference>
<dbReference type="AlphaFoldDB" id="A0A8V0ZLK2"/>
<evidence type="ECO:0000256" key="8">
    <source>
        <dbReference type="ARBA" id="ARBA00022737"/>
    </source>
</evidence>
<dbReference type="InterPro" id="IPR011029">
    <property type="entry name" value="DEATH-like_dom_sf"/>
</dbReference>
<dbReference type="SUPFAM" id="SSF47986">
    <property type="entry name" value="DEATH domain"/>
    <property type="match status" value="1"/>
</dbReference>
<dbReference type="Gene3D" id="3.80.10.10">
    <property type="entry name" value="Ribonuclease Inhibitor"/>
    <property type="match status" value="1"/>
</dbReference>
<keyword evidence="5" id="KW-0963">Cytoplasm</keyword>
<dbReference type="GO" id="GO:0045087">
    <property type="term" value="P:innate immune response"/>
    <property type="evidence" value="ECO:0007669"/>
    <property type="project" value="UniProtKB-KW"/>
</dbReference>
<dbReference type="GO" id="GO:0006954">
    <property type="term" value="P:inflammatory response"/>
    <property type="evidence" value="ECO:0007669"/>
    <property type="project" value="UniProtKB-KW"/>
</dbReference>
<dbReference type="InterPro" id="IPR007111">
    <property type="entry name" value="NACHT_NTPase"/>
</dbReference>
<evidence type="ECO:0000313" key="21">
    <source>
        <dbReference type="Ensembl" id="ENSGALP00010032323.1"/>
    </source>
</evidence>
<evidence type="ECO:0000256" key="10">
    <source>
        <dbReference type="ARBA" id="ARBA00022801"/>
    </source>
</evidence>
<evidence type="ECO:0000256" key="13">
    <source>
        <dbReference type="ARBA" id="ARBA00022843"/>
    </source>
</evidence>
<dbReference type="GO" id="GO:0061702">
    <property type="term" value="C:canonical inflammasome complex"/>
    <property type="evidence" value="ECO:0007669"/>
    <property type="project" value="UniProtKB-SubCell"/>
</dbReference>
<evidence type="ECO:0000259" key="19">
    <source>
        <dbReference type="PROSITE" id="PS50824"/>
    </source>
</evidence>
<dbReference type="Proteomes" id="UP000000539">
    <property type="component" value="Chromosome 5"/>
</dbReference>
<gene>
    <name evidence="21" type="primary">NLRP3</name>
</gene>
<keyword evidence="15" id="KW-0333">Golgi apparatus</keyword>
<dbReference type="InterPro" id="IPR032675">
    <property type="entry name" value="LRR_dom_sf"/>
</dbReference>
<dbReference type="Gene3D" id="3.40.50.300">
    <property type="entry name" value="P-loop containing nucleotide triphosphate hydrolases"/>
    <property type="match status" value="1"/>
</dbReference>
<evidence type="ECO:0000256" key="4">
    <source>
        <dbReference type="ARBA" id="ARBA00004613"/>
    </source>
</evidence>
<evidence type="ECO:0000256" key="9">
    <source>
        <dbReference type="ARBA" id="ARBA00022741"/>
    </source>
</evidence>
<keyword evidence="11" id="KW-0256">Endoplasmic reticulum</keyword>
<dbReference type="SMART" id="SM00368">
    <property type="entry name" value="LRR_RI"/>
    <property type="match status" value="4"/>
</dbReference>
<evidence type="ECO:0000256" key="17">
    <source>
        <dbReference type="ARBA" id="ARBA00023198"/>
    </source>
</evidence>
<keyword evidence="13" id="KW-0832">Ubl conjugation</keyword>
<evidence type="ECO:0000256" key="15">
    <source>
        <dbReference type="ARBA" id="ARBA00023034"/>
    </source>
</evidence>
<keyword evidence="9" id="KW-0547">Nucleotide-binding</keyword>
<dbReference type="CDD" id="cd08321">
    <property type="entry name" value="Pyrin_ASC-like"/>
    <property type="match status" value="1"/>
</dbReference>
<protein>
    <submittedName>
        <fullName evidence="21">NLR family pyrin domain containing 3</fullName>
    </submittedName>
</protein>
<dbReference type="Gene3D" id="1.10.533.10">
    <property type="entry name" value="Death Domain, Fas"/>
    <property type="match status" value="1"/>
</dbReference>
<keyword evidence="10" id="KW-0378">Hydrolase</keyword>
<keyword evidence="17" id="KW-0395">Inflammatory response</keyword>
<organism evidence="21 22">
    <name type="scientific">Gallus gallus</name>
    <name type="common">Chicken</name>
    <dbReference type="NCBI Taxonomy" id="9031"/>
    <lineage>
        <taxon>Eukaryota</taxon>
        <taxon>Metazoa</taxon>
        <taxon>Chordata</taxon>
        <taxon>Craniata</taxon>
        <taxon>Vertebrata</taxon>
        <taxon>Euteleostomi</taxon>
        <taxon>Archelosauria</taxon>
        <taxon>Archosauria</taxon>
        <taxon>Dinosauria</taxon>
        <taxon>Saurischia</taxon>
        <taxon>Theropoda</taxon>
        <taxon>Coelurosauria</taxon>
        <taxon>Aves</taxon>
        <taxon>Neognathae</taxon>
        <taxon>Galloanserae</taxon>
        <taxon>Galliformes</taxon>
        <taxon>Phasianidae</taxon>
        <taxon>Phasianinae</taxon>
        <taxon>Gallus</taxon>
    </lineage>
</organism>
<keyword evidence="7" id="KW-0597">Phosphoprotein</keyword>
<dbReference type="Pfam" id="PF17776">
    <property type="entry name" value="NLRC4_HD2"/>
    <property type="match status" value="1"/>
</dbReference>
<reference evidence="21" key="3">
    <citation type="submission" date="2025-09" db="UniProtKB">
        <authorList>
            <consortium name="Ensembl"/>
        </authorList>
    </citation>
    <scope>IDENTIFICATION</scope>
    <source>
        <strain evidence="21">broiler</strain>
    </source>
</reference>
<evidence type="ECO:0000256" key="1">
    <source>
        <dbReference type="ARBA" id="ARBA00004110"/>
    </source>
</evidence>
<evidence type="ECO:0000256" key="2">
    <source>
        <dbReference type="ARBA" id="ARBA00004240"/>
    </source>
</evidence>
<evidence type="ECO:0000256" key="12">
    <source>
        <dbReference type="ARBA" id="ARBA00022840"/>
    </source>
</evidence>
<dbReference type="SUPFAM" id="SSF52047">
    <property type="entry name" value="RNI-like"/>
    <property type="match status" value="1"/>
</dbReference>
<dbReference type="Pfam" id="PF02758">
    <property type="entry name" value="PYRIN"/>
    <property type="match status" value="1"/>
</dbReference>
<dbReference type="Pfam" id="PF17779">
    <property type="entry name" value="WHD_NOD2"/>
    <property type="match status" value="1"/>
</dbReference>
<dbReference type="PROSITE" id="PS50837">
    <property type="entry name" value="NACHT"/>
    <property type="match status" value="1"/>
</dbReference>
<dbReference type="GO" id="GO:0005524">
    <property type="term" value="F:ATP binding"/>
    <property type="evidence" value="ECO:0007669"/>
    <property type="project" value="UniProtKB-KW"/>
</dbReference>
<evidence type="ECO:0000259" key="20">
    <source>
        <dbReference type="PROSITE" id="PS50837"/>
    </source>
</evidence>
<keyword evidence="8" id="KW-0677">Repeat</keyword>
<evidence type="ECO:0000256" key="3">
    <source>
        <dbReference type="ARBA" id="ARBA00004555"/>
    </source>
</evidence>
<dbReference type="PANTHER" id="PTHR45690">
    <property type="entry name" value="NACHT, LRR AND PYD DOMAINS-CONTAINING PROTEIN 12"/>
    <property type="match status" value="1"/>
</dbReference>
<keyword evidence="18" id="KW-1271">Inflammasome</keyword>
<keyword evidence="6" id="KW-0964">Secreted</keyword>
<evidence type="ECO:0000256" key="6">
    <source>
        <dbReference type="ARBA" id="ARBA00022525"/>
    </source>
</evidence>
<dbReference type="GO" id="GO:0005634">
    <property type="term" value="C:nucleus"/>
    <property type="evidence" value="ECO:0007669"/>
    <property type="project" value="UniProtKB-SubCell"/>
</dbReference>
<dbReference type="SUPFAM" id="SSF52540">
    <property type="entry name" value="P-loop containing nucleoside triphosphate hydrolases"/>
    <property type="match status" value="1"/>
</dbReference>
<dbReference type="InterPro" id="IPR041267">
    <property type="entry name" value="NLRP_HD2"/>
</dbReference>
<evidence type="ECO:0000256" key="5">
    <source>
        <dbReference type="ARBA" id="ARBA00022490"/>
    </source>
</evidence>
<keyword evidence="12" id="KW-0067">ATP-binding</keyword>
<dbReference type="InterPro" id="IPR004020">
    <property type="entry name" value="DAPIN"/>
</dbReference>
<dbReference type="SMART" id="SM01289">
    <property type="entry name" value="PYRIN"/>
    <property type="match status" value="1"/>
</dbReference>
<comment type="subcellular location">
    <subcellularLocation>
        <location evidence="2">Endoplasmic reticulum</location>
    </subcellularLocation>
    <subcellularLocation>
        <location evidence="3">Golgi apparatus</location>
    </subcellularLocation>
    <subcellularLocation>
        <location evidence="1">Inflammasome</location>
    </subcellularLocation>
    <subcellularLocation>
        <location evidence="4">Secreted</location>
    </subcellularLocation>
</comment>
<dbReference type="GeneTree" id="ENSGT00940000159520"/>
<evidence type="ECO:0000256" key="11">
    <source>
        <dbReference type="ARBA" id="ARBA00022824"/>
    </source>
</evidence>
<dbReference type="Pfam" id="PF05729">
    <property type="entry name" value="NACHT"/>
    <property type="match status" value="1"/>
</dbReference>
<sequence>MAGEESTILLEALEGLTLEDFQEFKKKLPHTDIKGGWNIGRDELEKVTHPSSLISYMGDSYGEGAAMDIAISLFEEMNQRDLAEKILDEKVKEYKQKYTEHVAREFLQYKEANSCLGENLSVRDRYTNLTIARKSWDQHGDEPGDVSSDTVTTQTLFEPSKDGQVPLITVLVGASGMGKTMTIRKVMMEWVEGTLCTQFDYVFCIDCKELSFSKEVSMVDLISKCCPQQRMPAGRILGNPEKILFIFDSFEALGLPLAQPKDELSTDPTEAKPLETTLLSLLRRTVLPESSVLIATRPAALQSLGQCLEGKHYVEILGFSPAAREEYFHRYFGNDNKADVAFRFTRGNEVLYSLCVIPVMSWTVCTVLERELYERNQLLACSKTTTQMIMFYLSWLMKHRVSNAWQNLQQFLHKLCSLAADGIWKHKVLFEEKEIEDQGLNQPQLLSLFLNEKGLEKGTDHVNVYSFSHLHLQELFAAMFYVLEDQDGMVSDSRILAKDVNMLLESYHTSRMDLNVTVRLLFGLVNPKSVEYAGEGIGCRISLQPREDLLRWLQTRPRGTSHPREVMKIEDLDTFHLLFETNEKSFVQSVLGSFTGIALQDVKLTLYDQAALCFCIKQWAGLLSVTLRSCSFHQQHHRQEPAKEVSPFPLQSKVLERSGMVNASFHPNNTTSLTVGQGGHTHPLLPRAVGQSVLVHLELGDGALGDDGVRMLCAGLRQPGCQLRVLRLGSCSLTGACCQALVAWLRHSHGLKCLDLSDTELGAGATLLLQHLRHHSCTLQTLGLSTSTLSKDALQELAALRALKPSLKITDLLEHEAPETGAMARLTFQRSVWAGRGAAVRGRKGLPSSRAAPPHSRSLC</sequence>
<keyword evidence="22" id="KW-1185">Reference proteome</keyword>
<evidence type="ECO:0000313" key="22">
    <source>
        <dbReference type="Proteomes" id="UP000000539"/>
    </source>
</evidence>
<dbReference type="InterPro" id="IPR027417">
    <property type="entry name" value="P-loop_NTPase"/>
</dbReference>
<keyword evidence="14" id="KW-0805">Transcription regulation</keyword>
<dbReference type="PROSITE" id="PS50824">
    <property type="entry name" value="DAPIN"/>
    <property type="match status" value="1"/>
</dbReference>
<feature type="domain" description="NACHT" evidence="20">
    <location>
        <begin position="167"/>
        <end position="365"/>
    </location>
</feature>
<dbReference type="Ensembl" id="ENSGALT00010053662.1">
    <property type="protein sequence ID" value="ENSGALP00010032323.1"/>
    <property type="gene ID" value="ENSGALG00010022058.1"/>
</dbReference>
<feature type="domain" description="Pyrin" evidence="19">
    <location>
        <begin position="1"/>
        <end position="92"/>
    </location>
</feature>
<keyword evidence="16" id="KW-0804">Transcription</keyword>
<evidence type="ECO:0000256" key="7">
    <source>
        <dbReference type="ARBA" id="ARBA00022553"/>
    </source>
</evidence>
<evidence type="ECO:0000256" key="16">
    <source>
        <dbReference type="ARBA" id="ARBA00023163"/>
    </source>
</evidence>